<dbReference type="AlphaFoldDB" id="A0A1E3QDX0"/>
<gene>
    <name evidence="1" type="ORF">LIPSTDRAFT_34849</name>
</gene>
<reference evidence="1 2" key="1">
    <citation type="journal article" date="2016" name="Proc. Natl. Acad. Sci. U.S.A.">
        <title>Comparative genomics of biotechnologically important yeasts.</title>
        <authorList>
            <person name="Riley R."/>
            <person name="Haridas S."/>
            <person name="Wolfe K.H."/>
            <person name="Lopes M.R."/>
            <person name="Hittinger C.T."/>
            <person name="Goeker M."/>
            <person name="Salamov A.A."/>
            <person name="Wisecaver J.H."/>
            <person name="Long T.M."/>
            <person name="Calvey C.H."/>
            <person name="Aerts A.L."/>
            <person name="Barry K.W."/>
            <person name="Choi C."/>
            <person name="Clum A."/>
            <person name="Coughlan A.Y."/>
            <person name="Deshpande S."/>
            <person name="Douglass A.P."/>
            <person name="Hanson S.J."/>
            <person name="Klenk H.-P."/>
            <person name="LaButti K.M."/>
            <person name="Lapidus A."/>
            <person name="Lindquist E.A."/>
            <person name="Lipzen A.M."/>
            <person name="Meier-Kolthoff J.P."/>
            <person name="Ohm R.A."/>
            <person name="Otillar R.P."/>
            <person name="Pangilinan J.L."/>
            <person name="Peng Y."/>
            <person name="Rokas A."/>
            <person name="Rosa C.A."/>
            <person name="Scheuner C."/>
            <person name="Sibirny A.A."/>
            <person name="Slot J.C."/>
            <person name="Stielow J.B."/>
            <person name="Sun H."/>
            <person name="Kurtzman C.P."/>
            <person name="Blackwell M."/>
            <person name="Grigoriev I.V."/>
            <person name="Jeffries T.W."/>
        </authorList>
    </citation>
    <scope>NUCLEOTIDE SEQUENCE [LARGE SCALE GENOMIC DNA]</scope>
    <source>
        <strain evidence="1 2">NRRL Y-11557</strain>
    </source>
</reference>
<dbReference type="EMBL" id="KV454290">
    <property type="protein sequence ID" value="ODQ75891.1"/>
    <property type="molecule type" value="Genomic_DNA"/>
</dbReference>
<evidence type="ECO:0000313" key="2">
    <source>
        <dbReference type="Proteomes" id="UP000094385"/>
    </source>
</evidence>
<organism evidence="1 2">
    <name type="scientific">Lipomyces starkeyi NRRL Y-11557</name>
    <dbReference type="NCBI Taxonomy" id="675824"/>
    <lineage>
        <taxon>Eukaryota</taxon>
        <taxon>Fungi</taxon>
        <taxon>Dikarya</taxon>
        <taxon>Ascomycota</taxon>
        <taxon>Saccharomycotina</taxon>
        <taxon>Lipomycetes</taxon>
        <taxon>Lipomycetales</taxon>
        <taxon>Lipomycetaceae</taxon>
        <taxon>Lipomyces</taxon>
    </lineage>
</organism>
<evidence type="ECO:0008006" key="3">
    <source>
        <dbReference type="Google" id="ProtNLM"/>
    </source>
</evidence>
<proteinExistence type="predicted"/>
<dbReference type="Proteomes" id="UP000094385">
    <property type="component" value="Unassembled WGS sequence"/>
</dbReference>
<protein>
    <recommendedName>
        <fullName evidence="3">CipC-like antibiotic response protein</fullName>
    </recommendedName>
</protein>
<evidence type="ECO:0000313" key="1">
    <source>
        <dbReference type="EMBL" id="ODQ75891.1"/>
    </source>
</evidence>
<accession>A0A1E3QDX0</accession>
<name>A0A1E3QDX0_LIPST</name>
<dbReference type="InterPro" id="IPR022234">
    <property type="entry name" value="DUF3759"/>
</dbReference>
<keyword evidence="2" id="KW-1185">Reference proteome</keyword>
<dbReference type="PANTHER" id="PTHR37450">
    <property type="entry name" value="CIPC PROTEIN"/>
    <property type="match status" value="1"/>
</dbReference>
<feature type="non-terminal residue" evidence="1">
    <location>
        <position position="1"/>
    </location>
</feature>
<dbReference type="STRING" id="675824.A0A1E3QDX0"/>
<dbReference type="PANTHER" id="PTHR37450:SF1">
    <property type="entry name" value="CIPC PROTEIN"/>
    <property type="match status" value="1"/>
</dbReference>
<feature type="non-terminal residue" evidence="1">
    <location>
        <position position="92"/>
    </location>
</feature>
<sequence length="92" mass="10617">EHKAKFSHEAIAGAASFEAFKLFEDRQRREGRPVSHAFAKEVLMGLAGAEVDKLIETKGLDFYDRERAKRHAREQVNQMYDSHYGQNDCYDP</sequence>
<dbReference type="Pfam" id="PF12585">
    <property type="entry name" value="DUF3759"/>
    <property type="match status" value="1"/>
</dbReference>
<dbReference type="OrthoDB" id="9895617at2759"/>